<dbReference type="RefSeq" id="WP_257768215.1">
    <property type="nucleotide sequence ID" value="NZ_CP102480.1"/>
</dbReference>
<dbReference type="Pfam" id="PF07310">
    <property type="entry name" value="PAS_5"/>
    <property type="match status" value="1"/>
</dbReference>
<proteinExistence type="predicted"/>
<dbReference type="Proteomes" id="UP001060336">
    <property type="component" value="Chromosome"/>
</dbReference>
<sequence length="165" mass="19050">MTPEIVWGSARDERRLLDAETVPARHPVRLFHEYYLSRRERDGYLDRKALDPAELVTLLPWVQILEEMEDGSFNHRLIGTAVTDLVGLDNTGKPFGYGISDDFKELRLEEFQAAFRTGDPVFSRSSLMQDDRSFITVIRGVFPGKAGRRRLVYMPLAAEEKRLYE</sequence>
<dbReference type="AlphaFoldDB" id="A0A9J7ARK7"/>
<dbReference type="InterPro" id="IPR009922">
    <property type="entry name" value="DUF1457"/>
</dbReference>
<organism evidence="1 2">
    <name type="scientific">Nisaea acidiphila</name>
    <dbReference type="NCBI Taxonomy" id="1862145"/>
    <lineage>
        <taxon>Bacteria</taxon>
        <taxon>Pseudomonadati</taxon>
        <taxon>Pseudomonadota</taxon>
        <taxon>Alphaproteobacteria</taxon>
        <taxon>Rhodospirillales</taxon>
        <taxon>Thalassobaculaceae</taxon>
        <taxon>Nisaea</taxon>
    </lineage>
</organism>
<reference evidence="1" key="1">
    <citation type="submission" date="2022-08" db="EMBL/GenBank/DDBJ databases">
        <title>Nisaea acidiphila sp. nov., isolated from a marine algal debris and emended description of the genus Nisaea Urios et al. 2008.</title>
        <authorList>
            <person name="Kwon K."/>
        </authorList>
    </citation>
    <scope>NUCLEOTIDE SEQUENCE</scope>
    <source>
        <strain evidence="1">MEBiC11861</strain>
    </source>
</reference>
<protein>
    <submittedName>
        <fullName evidence="1">PAS domain-containing protein</fullName>
    </submittedName>
</protein>
<dbReference type="KEGG" id="naci:NUH88_19160"/>
<evidence type="ECO:0000313" key="2">
    <source>
        <dbReference type="Proteomes" id="UP001060336"/>
    </source>
</evidence>
<keyword evidence="2" id="KW-1185">Reference proteome</keyword>
<name>A0A9J7ARK7_9PROT</name>
<accession>A0A9J7ARK7</accession>
<dbReference type="EMBL" id="CP102480">
    <property type="protein sequence ID" value="UUX49506.1"/>
    <property type="molecule type" value="Genomic_DNA"/>
</dbReference>
<evidence type="ECO:0000313" key="1">
    <source>
        <dbReference type="EMBL" id="UUX49506.1"/>
    </source>
</evidence>
<gene>
    <name evidence="1" type="ORF">NUH88_19160</name>
</gene>